<sequence length="661" mass="68604">MKKLFARSLMASAIALAAVGCGSSSSGGGAAATGETISGTASAPGGSVAAFEHKNAFEIALSYVVTPVAAAITGLEPVPGATVELIRVDDTGTQIGDVIATTATSITGDYTLTLPAGVNLAGNLIVRITGANGTEMRAQVVEKEVDITPVSEFVLSKFIDQGADLDNLTTASVVKLSGQVEEFDLTAGVDMSTMLAALEKEAGVFVENQIDLIESTPADASLIASLAGDYRSSALDFGLHDDDQQYGTGTFSVDVYQSNFTFADGGNGLVSITINGEEADWANLSGSDLNNGNINLYYVAESDSEVETFTSPITSTGVIAIESTFEEDVDGDYGWRTYPSLFSLQKVKDKNIFVLLGGEAEVRYATIDTNGDNIKDAVDPSQKEGDEVFKSFEVFLKKPAAMDPANLDGTFGRVYLGAFLNSNGSIELESELNTLSFDGAAKDVDISAASRKAVNRNSSGTVNYASDQTQAEPGLPVVTAPDGDIVSIKGAATDGFINDSYDFITFADAGGTNGSDANFSKTLAIKLPSTAPVVSGKNYRLMFLGVGFDGTELLLSSTQFNTILAMSSNTAGTLTGKSSTVYKPSLSGEVTPESGESINLSATVNIAQDGATTITLPEGNKTFLLEGFINGEGSLGIFRTSYGANGSAEELGLAALIEVTE</sequence>
<dbReference type="RefSeq" id="WP_251810945.1">
    <property type="nucleotide sequence ID" value="NZ_CP101527.1"/>
</dbReference>
<dbReference type="PROSITE" id="PS51257">
    <property type="entry name" value="PROKAR_LIPOPROTEIN"/>
    <property type="match status" value="1"/>
</dbReference>
<gene>
    <name evidence="2" type="ORF">NNL22_01095</name>
</gene>
<accession>A0A9E8HIY3</accession>
<proteinExistence type="predicted"/>
<protein>
    <submittedName>
        <fullName evidence="2">Uncharacterized protein</fullName>
    </submittedName>
</protein>
<organism evidence="2 3">
    <name type="scientific">Alkalimarinus sediminis</name>
    <dbReference type="NCBI Taxonomy" id="1632866"/>
    <lineage>
        <taxon>Bacteria</taxon>
        <taxon>Pseudomonadati</taxon>
        <taxon>Pseudomonadota</taxon>
        <taxon>Gammaproteobacteria</taxon>
        <taxon>Alteromonadales</taxon>
        <taxon>Alteromonadaceae</taxon>
        <taxon>Alkalimarinus</taxon>
    </lineage>
</organism>
<evidence type="ECO:0000313" key="2">
    <source>
        <dbReference type="EMBL" id="UZW75234.1"/>
    </source>
</evidence>
<evidence type="ECO:0000313" key="3">
    <source>
        <dbReference type="Proteomes" id="UP001164472"/>
    </source>
</evidence>
<dbReference type="AlphaFoldDB" id="A0A9E8HIY3"/>
<feature type="chain" id="PRO_5038694944" evidence="1">
    <location>
        <begin position="18"/>
        <end position="661"/>
    </location>
</feature>
<keyword evidence="3" id="KW-1185">Reference proteome</keyword>
<dbReference type="KEGG" id="asem:NNL22_01095"/>
<dbReference type="EMBL" id="CP101527">
    <property type="protein sequence ID" value="UZW75234.1"/>
    <property type="molecule type" value="Genomic_DNA"/>
</dbReference>
<reference evidence="2" key="1">
    <citation type="submission" date="2022-07" db="EMBL/GenBank/DDBJ databases">
        <title>Alkalimarinus sp. nov., isolated from gut of a Alitta virens.</title>
        <authorList>
            <person name="Yang A.I."/>
            <person name="Shin N.-R."/>
        </authorList>
    </citation>
    <scope>NUCLEOTIDE SEQUENCE</scope>
    <source>
        <strain evidence="2">FA028</strain>
    </source>
</reference>
<feature type="signal peptide" evidence="1">
    <location>
        <begin position="1"/>
        <end position="17"/>
    </location>
</feature>
<dbReference type="Proteomes" id="UP001164472">
    <property type="component" value="Chromosome"/>
</dbReference>
<keyword evidence="1" id="KW-0732">Signal</keyword>
<name>A0A9E8HIY3_9ALTE</name>
<evidence type="ECO:0000256" key="1">
    <source>
        <dbReference type="SAM" id="SignalP"/>
    </source>
</evidence>